<dbReference type="Proteomes" id="UP000095229">
    <property type="component" value="Unassembled WGS sequence"/>
</dbReference>
<dbReference type="AlphaFoldDB" id="A0A1E5JMP2"/>
<name>A0A1E5JMP2_9GAMM</name>
<gene>
    <name evidence="1" type="ORF">lpari_03222</name>
</gene>
<dbReference type="PATRIC" id="fig|45071.7.peg.3457"/>
<reference evidence="1 2" key="1">
    <citation type="submission" date="2016-02" db="EMBL/GenBank/DDBJ databases">
        <title>Secondary metabolites in Legionella.</title>
        <authorList>
            <person name="Tobias N.J."/>
            <person name="Bode H.B."/>
        </authorList>
    </citation>
    <scope>NUCLEOTIDE SEQUENCE [LARGE SCALE GENOMIC DNA]</scope>
    <source>
        <strain evidence="1 2">DSM 19216</strain>
    </source>
</reference>
<comment type="caution">
    <text evidence="1">The sequence shown here is derived from an EMBL/GenBank/DDBJ whole genome shotgun (WGS) entry which is preliminary data.</text>
</comment>
<protein>
    <submittedName>
        <fullName evidence="1">Uncharacterized protein</fullName>
    </submittedName>
</protein>
<evidence type="ECO:0000313" key="1">
    <source>
        <dbReference type="EMBL" id="OEH45815.1"/>
    </source>
</evidence>
<dbReference type="EMBL" id="LSOG01000086">
    <property type="protein sequence ID" value="OEH45815.1"/>
    <property type="molecule type" value="Genomic_DNA"/>
</dbReference>
<keyword evidence="2" id="KW-1185">Reference proteome</keyword>
<organism evidence="1 2">
    <name type="scientific">Legionella parisiensis</name>
    <dbReference type="NCBI Taxonomy" id="45071"/>
    <lineage>
        <taxon>Bacteria</taxon>
        <taxon>Pseudomonadati</taxon>
        <taxon>Pseudomonadota</taxon>
        <taxon>Gammaproteobacteria</taxon>
        <taxon>Legionellales</taxon>
        <taxon>Legionellaceae</taxon>
        <taxon>Legionella</taxon>
    </lineage>
</organism>
<accession>A0A1E5JMP2</accession>
<evidence type="ECO:0000313" key="2">
    <source>
        <dbReference type="Proteomes" id="UP000095229"/>
    </source>
</evidence>
<sequence>MIEISKPTLYQYLREAELDSNKTITSYAIMNV</sequence>
<proteinExistence type="predicted"/>